<dbReference type="CDD" id="cd05233">
    <property type="entry name" value="SDR_c"/>
    <property type="match status" value="1"/>
</dbReference>
<dbReference type="PATRIC" id="fig|46429.4.peg.3293"/>
<dbReference type="GO" id="GO:0004316">
    <property type="term" value="F:3-oxoacyl-[acyl-carrier-protein] reductase (NADPH) activity"/>
    <property type="evidence" value="ECO:0007669"/>
    <property type="project" value="UniProtKB-EC"/>
</dbReference>
<evidence type="ECO:0000313" key="6">
    <source>
        <dbReference type="Proteomes" id="UP000028411"/>
    </source>
</evidence>
<gene>
    <name evidence="5" type="ORF">BV95_03308</name>
</gene>
<dbReference type="PRINTS" id="PR00080">
    <property type="entry name" value="SDRFAMILY"/>
</dbReference>
<dbReference type="PANTHER" id="PTHR42760:SF133">
    <property type="entry name" value="3-OXOACYL-[ACYL-CARRIER-PROTEIN] REDUCTASE"/>
    <property type="match status" value="1"/>
</dbReference>
<evidence type="ECO:0000256" key="2">
    <source>
        <dbReference type="ARBA" id="ARBA00023002"/>
    </source>
</evidence>
<evidence type="ECO:0000256" key="1">
    <source>
        <dbReference type="ARBA" id="ARBA00006484"/>
    </source>
</evidence>
<organism evidence="5 6">
    <name type="scientific">Sphingobium chlorophenolicum</name>
    <dbReference type="NCBI Taxonomy" id="46429"/>
    <lineage>
        <taxon>Bacteria</taxon>
        <taxon>Pseudomonadati</taxon>
        <taxon>Pseudomonadota</taxon>
        <taxon>Alphaproteobacteria</taxon>
        <taxon>Sphingomonadales</taxon>
        <taxon>Sphingomonadaceae</taxon>
        <taxon>Sphingobium</taxon>
    </lineage>
</organism>
<dbReference type="RefSeq" id="WP_037454341.1">
    <property type="nucleotide sequence ID" value="NZ_JFHR01000043.1"/>
</dbReference>
<dbReference type="AlphaFoldDB" id="A0A081RB41"/>
<dbReference type="Proteomes" id="UP000028411">
    <property type="component" value="Unassembled WGS sequence"/>
</dbReference>
<dbReference type="GO" id="GO:0018502">
    <property type="term" value="F:2,5-dichloro-2,5-cyclohexadiene-1,4-diol dehydrogenase activity"/>
    <property type="evidence" value="ECO:0007669"/>
    <property type="project" value="RHEA"/>
</dbReference>
<dbReference type="EC" id="1.1.1.100" evidence="5"/>
<dbReference type="InterPro" id="IPR002347">
    <property type="entry name" value="SDR_fam"/>
</dbReference>
<evidence type="ECO:0000313" key="5">
    <source>
        <dbReference type="EMBL" id="KEQ52414.1"/>
    </source>
</evidence>
<dbReference type="eggNOG" id="COG1028">
    <property type="taxonomic scope" value="Bacteria"/>
</dbReference>
<comment type="caution">
    <text evidence="5">The sequence shown here is derived from an EMBL/GenBank/DDBJ whole genome shotgun (WGS) entry which is preliminary data.</text>
</comment>
<evidence type="ECO:0000256" key="3">
    <source>
        <dbReference type="ARBA" id="ARBA00051383"/>
    </source>
</evidence>
<proteinExistence type="inferred from homology"/>
<dbReference type="Pfam" id="PF00106">
    <property type="entry name" value="adh_short"/>
    <property type="match status" value="1"/>
</dbReference>
<dbReference type="InterPro" id="IPR036291">
    <property type="entry name" value="NAD(P)-bd_dom_sf"/>
</dbReference>
<dbReference type="SUPFAM" id="SSF51735">
    <property type="entry name" value="NAD(P)-binding Rossmann-fold domains"/>
    <property type="match status" value="1"/>
</dbReference>
<sequence>MTFPLPNASQDLSGQIALVTGASSGLGYRFARILALAGARVAVAGRRKDRLDKVVDEIRAAGGQACAIILDVGDAGSLADAVARVEEAMGMVTILVNNAGMPDAQLATRMPLDLIDQVIGVNLRGPFILAREVAKRLIEARKPGRIINVASMAAFHYPGKGASLYAITKSAVVRMTEVLAVEWATANINVNCIAPGAFSSEMMDGMRSRIGDGFIEKFPRKRLGDPAQLDSTLLYLASPASEAVTGTVIKIDDGQSPR</sequence>
<comment type="similarity">
    <text evidence="1 4">Belongs to the short-chain dehydrogenases/reductases (SDR) family.</text>
</comment>
<keyword evidence="2 5" id="KW-0560">Oxidoreductase</keyword>
<dbReference type="EMBL" id="JFHR01000043">
    <property type="protein sequence ID" value="KEQ52414.1"/>
    <property type="molecule type" value="Genomic_DNA"/>
</dbReference>
<dbReference type="FunFam" id="3.40.50.720:FF:000084">
    <property type="entry name" value="Short-chain dehydrogenase reductase"/>
    <property type="match status" value="1"/>
</dbReference>
<accession>A0A081RB41</accession>
<dbReference type="PRINTS" id="PR00081">
    <property type="entry name" value="GDHRDH"/>
</dbReference>
<dbReference type="Gene3D" id="3.40.50.720">
    <property type="entry name" value="NAD(P)-binding Rossmann-like Domain"/>
    <property type="match status" value="1"/>
</dbReference>
<dbReference type="PANTHER" id="PTHR42760">
    <property type="entry name" value="SHORT-CHAIN DEHYDROGENASES/REDUCTASES FAMILY MEMBER"/>
    <property type="match status" value="1"/>
</dbReference>
<name>A0A081RB41_SPHCR</name>
<reference evidence="5 6" key="1">
    <citation type="submission" date="2014-02" db="EMBL/GenBank/DDBJ databases">
        <title>Whole genome sequence of Sphingobium chlorophenolicum NBRC 16172.</title>
        <authorList>
            <person name="Gan H.M."/>
            <person name="Gan H.Y."/>
            <person name="Chew T.H."/>
            <person name="Savka M.A."/>
        </authorList>
    </citation>
    <scope>NUCLEOTIDE SEQUENCE [LARGE SCALE GENOMIC DNA]</scope>
    <source>
        <strain evidence="5 6">NBRC 16172</strain>
    </source>
</reference>
<dbReference type="OrthoDB" id="9779623at2"/>
<comment type="catalytic activity">
    <reaction evidence="3">
        <text>2,5-dichlorocyclohexa-2,5-dien-1,4-diol + NAD(+) = 2,5-dichlorohydroquinone + NADH + H(+)</text>
        <dbReference type="Rhea" id="RHEA:15741"/>
        <dbReference type="ChEBI" id="CHEBI:15378"/>
        <dbReference type="ChEBI" id="CHEBI:27545"/>
        <dbReference type="ChEBI" id="CHEBI:28975"/>
        <dbReference type="ChEBI" id="CHEBI:57540"/>
        <dbReference type="ChEBI" id="CHEBI:57945"/>
    </reaction>
</comment>
<evidence type="ECO:0000256" key="4">
    <source>
        <dbReference type="RuleBase" id="RU000363"/>
    </source>
</evidence>
<protein>
    <submittedName>
        <fullName evidence="5">3-oxoacyl-(Acyl-carrier-protein) reductase</fullName>
        <ecNumber evidence="5">1.1.1.100</ecNumber>
    </submittedName>
</protein>